<dbReference type="Proteomes" id="UP000478008">
    <property type="component" value="Unassembled WGS sequence"/>
</dbReference>
<organism evidence="3 4">
    <name type="scientific">Dekkera bruxellensis</name>
    <name type="common">Brettanomyces custersii</name>
    <dbReference type="NCBI Taxonomy" id="5007"/>
    <lineage>
        <taxon>Eukaryota</taxon>
        <taxon>Fungi</taxon>
        <taxon>Dikarya</taxon>
        <taxon>Ascomycota</taxon>
        <taxon>Saccharomycotina</taxon>
        <taxon>Pichiomycetes</taxon>
        <taxon>Pichiales</taxon>
        <taxon>Pichiaceae</taxon>
        <taxon>Brettanomyces</taxon>
    </lineage>
</organism>
<evidence type="ECO:0000256" key="1">
    <source>
        <dbReference type="SAM" id="MobiDB-lite"/>
    </source>
</evidence>
<feature type="domain" description="Exocyst complex component Sec10-like alpha-helical bundle" evidence="2">
    <location>
        <begin position="540"/>
        <end position="954"/>
    </location>
</feature>
<dbReference type="EMBL" id="CABFWN010000002">
    <property type="protein sequence ID" value="VUG17427.1"/>
    <property type="molecule type" value="Genomic_DNA"/>
</dbReference>
<dbReference type="PANTHER" id="PTHR12100:SF1">
    <property type="entry name" value="RECYCLIN-1"/>
    <property type="match status" value="1"/>
</dbReference>
<accession>A0A7D9H0P6</accession>
<dbReference type="InterPro" id="IPR009976">
    <property type="entry name" value="Sec10-like"/>
</dbReference>
<feature type="compositionally biased region" description="Basic and acidic residues" evidence="1">
    <location>
        <begin position="367"/>
        <end position="392"/>
    </location>
</feature>
<dbReference type="Pfam" id="PF07393">
    <property type="entry name" value="Sec10_HB"/>
    <property type="match status" value="1"/>
</dbReference>
<evidence type="ECO:0000313" key="4">
    <source>
        <dbReference type="Proteomes" id="UP000478008"/>
    </source>
</evidence>
<dbReference type="InterPro" id="IPR048627">
    <property type="entry name" value="Sec10_HB"/>
</dbReference>
<name>A0A7D9H0P6_DEKBR</name>
<keyword evidence="4" id="KW-1185">Reference proteome</keyword>
<evidence type="ECO:0000259" key="2">
    <source>
        <dbReference type="Pfam" id="PF07393"/>
    </source>
</evidence>
<dbReference type="GO" id="GO:0006887">
    <property type="term" value="P:exocytosis"/>
    <property type="evidence" value="ECO:0007669"/>
    <property type="project" value="TreeGrafter"/>
</dbReference>
<feature type="region of interest" description="Disordered" evidence="1">
    <location>
        <begin position="360"/>
        <end position="395"/>
    </location>
</feature>
<sequence length="970" mass="110666">MVLQIKLPLPLHYGNSVYIPDRVVHKIAINLHDYRDLYNFSIVNKQVYQLISTDSSLWVQYLKTLRVWETRPQNTQIELKNDKIASGSFTSGGENSLLSLDDDSSMDPLNCFDTIVSSELLARQHFLKIYSIMQPIIISLLVRNNRDASELGLFKKYNTPELQTKLFNNVIRFLQLYEVADSRDYDTILLRLDTMLNLFVNTVTREIGIQLDKRNFKAVKVLIAALDALKVENQQLTVDPLNSLSEFFISRYADGFSICTDPKIIDSVFEEADEGTDGAVNGYKLSFDMLDSIFDQKIALLMNADLQEIGMAFVEPSKNKGEMNEVPIVLKVIETFLSNYLIGGLIDAIVNKAKEIDAEAGESTEEIVEKKELDELLDKSKDTENEPEETKEPTPIVQDDANVWNDDAGLVTSEIKELKLKTDDKDETLPARSTSDRSDSRINIMNMGSLFFQSVPYIHYKLISTLQNLEYPETMVELGKGKTEKMNYINIACGFVNMYYEPYLIDFSEQLPMKCIESLKFMIKTWKSNKMDDRKKMEREIMRMVDDPGTKKKNFDMFSSFSNIFNFRSNKKLKTTSDGEIKTSEATKEEGDGVTKISKMAAKLKILQSNVEEMKSLVNVDLTVLALQHVKNSYDLLLGLTKYSMTSDLKSQLYSTCSDIFINMLGVLIHEHIQPGFNEALATLRDYKPTKFEGKLNANSVAVVPLNSFVELVKVGDFVLQMVTVFYQKELVANGVVKSKSGKYKDFLSMSPCEKEIKNFETILDTYVADGLNISIGVIISEVSYTIQSCDANETTYDISASNNSVYINDKATEWVLRSVQILDTHFSMLRSSIDKAILDVFNQEIGERFVAIFIKLLTQRFIISVTGAMPFIRDVNFLYSFFQRYRVKATVQYFASFKKISQLYLIDCSENNKQCKELGKLIIDIGRDNGIFSPEEVYRFVSRRSDWLKIKKAVDKIMYGFTPEDCIIM</sequence>
<reference evidence="3 4" key="1">
    <citation type="submission" date="2019-07" db="EMBL/GenBank/DDBJ databases">
        <authorList>
            <person name="Friedrich A."/>
            <person name="Schacherer J."/>
        </authorList>
    </citation>
    <scope>NUCLEOTIDE SEQUENCE [LARGE SCALE GENOMIC DNA]</scope>
</reference>
<dbReference type="GO" id="GO:0000145">
    <property type="term" value="C:exocyst"/>
    <property type="evidence" value="ECO:0007669"/>
    <property type="project" value="TreeGrafter"/>
</dbReference>
<dbReference type="GO" id="GO:0006893">
    <property type="term" value="P:Golgi to plasma membrane transport"/>
    <property type="evidence" value="ECO:0007669"/>
    <property type="project" value="TreeGrafter"/>
</dbReference>
<evidence type="ECO:0000313" key="3">
    <source>
        <dbReference type="EMBL" id="VUG17427.1"/>
    </source>
</evidence>
<protein>
    <submittedName>
        <fullName evidence="3">DEBR0S2_06920g1_1</fullName>
    </submittedName>
</protein>
<gene>
    <name evidence="3" type="ORF">DEBR0S2_06920G</name>
</gene>
<dbReference type="PANTHER" id="PTHR12100">
    <property type="entry name" value="SEC10"/>
    <property type="match status" value="1"/>
</dbReference>
<proteinExistence type="predicted"/>
<dbReference type="AlphaFoldDB" id="A0A7D9H0P6"/>